<keyword evidence="1" id="KW-0812">Transmembrane</keyword>
<protein>
    <recommendedName>
        <fullName evidence="3">TMhelix containing protein</fullName>
    </recommendedName>
</protein>
<dbReference type="AlphaFoldDB" id="A0A450W514"/>
<reference evidence="2" key="1">
    <citation type="submission" date="2019-02" db="EMBL/GenBank/DDBJ databases">
        <authorList>
            <person name="Gruber-Vodicka R. H."/>
            <person name="Seah K. B. B."/>
        </authorList>
    </citation>
    <scope>NUCLEOTIDE SEQUENCE</scope>
    <source>
        <strain evidence="2">BECK_S313</strain>
    </source>
</reference>
<feature type="transmembrane region" description="Helical" evidence="1">
    <location>
        <begin position="65"/>
        <end position="85"/>
    </location>
</feature>
<feature type="transmembrane region" description="Helical" evidence="1">
    <location>
        <begin position="105"/>
        <end position="123"/>
    </location>
</feature>
<keyword evidence="1" id="KW-1133">Transmembrane helix</keyword>
<gene>
    <name evidence="2" type="ORF">BECKLPF1236B_GA0070989_10298</name>
</gene>
<evidence type="ECO:0000256" key="1">
    <source>
        <dbReference type="SAM" id="Phobius"/>
    </source>
</evidence>
<dbReference type="EMBL" id="CAADFK010000029">
    <property type="protein sequence ID" value="VFK12031.1"/>
    <property type="molecule type" value="Genomic_DNA"/>
</dbReference>
<evidence type="ECO:0008006" key="3">
    <source>
        <dbReference type="Google" id="ProtNLM"/>
    </source>
</evidence>
<name>A0A450W514_9GAMM</name>
<keyword evidence="1" id="KW-0472">Membrane</keyword>
<proteinExistence type="predicted"/>
<accession>A0A450W514</accession>
<organism evidence="2">
    <name type="scientific">Candidatus Kentrum sp. LPFa</name>
    <dbReference type="NCBI Taxonomy" id="2126335"/>
    <lineage>
        <taxon>Bacteria</taxon>
        <taxon>Pseudomonadati</taxon>
        <taxon>Pseudomonadota</taxon>
        <taxon>Gammaproteobacteria</taxon>
        <taxon>Candidatus Kentrum</taxon>
    </lineage>
</organism>
<evidence type="ECO:0000313" key="2">
    <source>
        <dbReference type="EMBL" id="VFK12031.1"/>
    </source>
</evidence>
<sequence>MVISALTGLVSAGITAFAENRKEKIKQKAITLQKKTEMLQQRDASDAEWENTALRGAQDSWKDEYLTVIFTLPFILLLIGALFPSTGITDKTKEFMDTMTDAPDWIQHILTIIVYASFGLRGFKSLPTIFRKGK</sequence>